<dbReference type="Proteomes" id="UP000271098">
    <property type="component" value="Unassembled WGS sequence"/>
</dbReference>
<evidence type="ECO:0000256" key="1">
    <source>
        <dbReference type="SAM" id="MobiDB-lite"/>
    </source>
</evidence>
<accession>A0A183EAU1</accession>
<evidence type="ECO:0000313" key="3">
    <source>
        <dbReference type="Proteomes" id="UP000271098"/>
    </source>
</evidence>
<dbReference type="EMBL" id="UYRT01086178">
    <property type="protein sequence ID" value="VDN31015.1"/>
    <property type="molecule type" value="Genomic_DNA"/>
</dbReference>
<evidence type="ECO:0000313" key="2">
    <source>
        <dbReference type="EMBL" id="VDN31015.1"/>
    </source>
</evidence>
<dbReference type="OrthoDB" id="5788549at2759"/>
<name>A0A183EAU1_9BILA</name>
<sequence>MVVILPRWALRTALRELYGAGNRERVALIVRGSDIQPVLIFYTFTFWHCWNKYTVWDQAADTNYTIKQVCAQQTPGGPWYTGFRNLRSPSPVWEFIYEKPFRLTQPKTWLRSRSMPRVPRRMHGRTIPTPMSPTHWRNPIAKPAPPGISVVEAPYEGWRPTTRRSQLAERRGVQINPETGVFERIRPPSRSNQFH</sequence>
<dbReference type="AlphaFoldDB" id="A0A183EAU1"/>
<reference evidence="2 3" key="2">
    <citation type="submission" date="2018-11" db="EMBL/GenBank/DDBJ databases">
        <authorList>
            <consortium name="Pathogen Informatics"/>
        </authorList>
    </citation>
    <scope>NUCLEOTIDE SEQUENCE [LARGE SCALE GENOMIC DNA]</scope>
</reference>
<proteinExistence type="predicted"/>
<gene>
    <name evidence="2" type="ORF">GPUH_LOCUS18081</name>
</gene>
<dbReference type="WBParaSite" id="GPUH_0001810701-mRNA-1">
    <property type="protein sequence ID" value="GPUH_0001810701-mRNA-1"/>
    <property type="gene ID" value="GPUH_0001810701"/>
</dbReference>
<keyword evidence="3" id="KW-1185">Reference proteome</keyword>
<organism evidence="4">
    <name type="scientific">Gongylonema pulchrum</name>
    <dbReference type="NCBI Taxonomy" id="637853"/>
    <lineage>
        <taxon>Eukaryota</taxon>
        <taxon>Metazoa</taxon>
        <taxon>Ecdysozoa</taxon>
        <taxon>Nematoda</taxon>
        <taxon>Chromadorea</taxon>
        <taxon>Rhabditida</taxon>
        <taxon>Spirurina</taxon>
        <taxon>Spiruromorpha</taxon>
        <taxon>Spiruroidea</taxon>
        <taxon>Gongylonematidae</taxon>
        <taxon>Gongylonema</taxon>
    </lineage>
</organism>
<protein>
    <submittedName>
        <fullName evidence="2 4">Uncharacterized protein</fullName>
    </submittedName>
</protein>
<reference evidence="4" key="1">
    <citation type="submission" date="2016-06" db="UniProtKB">
        <authorList>
            <consortium name="WormBaseParasite"/>
        </authorList>
    </citation>
    <scope>IDENTIFICATION</scope>
</reference>
<feature type="region of interest" description="Disordered" evidence="1">
    <location>
        <begin position="120"/>
        <end position="140"/>
    </location>
</feature>
<evidence type="ECO:0000313" key="4">
    <source>
        <dbReference type="WBParaSite" id="GPUH_0001810701-mRNA-1"/>
    </source>
</evidence>
<feature type="region of interest" description="Disordered" evidence="1">
    <location>
        <begin position="175"/>
        <end position="195"/>
    </location>
</feature>